<dbReference type="PANTHER" id="PTHR15192">
    <property type="entry name" value="PROTEIN CBG05349"/>
    <property type="match status" value="1"/>
</dbReference>
<dbReference type="GO" id="GO:0016491">
    <property type="term" value="F:oxidoreductase activity"/>
    <property type="evidence" value="ECO:0007669"/>
    <property type="project" value="InterPro"/>
</dbReference>
<dbReference type="EMBL" id="CAJPEX010006926">
    <property type="protein sequence ID" value="CAG0924249.1"/>
    <property type="molecule type" value="Genomic_DNA"/>
</dbReference>
<organism evidence="2">
    <name type="scientific">Notodromas monacha</name>
    <dbReference type="NCBI Taxonomy" id="399045"/>
    <lineage>
        <taxon>Eukaryota</taxon>
        <taxon>Metazoa</taxon>
        <taxon>Ecdysozoa</taxon>
        <taxon>Arthropoda</taxon>
        <taxon>Crustacea</taxon>
        <taxon>Oligostraca</taxon>
        <taxon>Ostracoda</taxon>
        <taxon>Podocopa</taxon>
        <taxon>Podocopida</taxon>
        <taxon>Cypridocopina</taxon>
        <taxon>Cypridoidea</taxon>
        <taxon>Cyprididae</taxon>
        <taxon>Notodromas</taxon>
    </lineage>
</organism>
<evidence type="ECO:0000313" key="2">
    <source>
        <dbReference type="EMBL" id="CAD7284097.1"/>
    </source>
</evidence>
<accession>A0A7R9C180</accession>
<sequence>MKGLSGRSRNPVSVLYDALTHPDADLGMTNPSAVDWALRDDRAVSHVVLGKGKPGGAWHANLVSRANNEDVLDYLQAMDGSILTLSFGTWMELPDSDFMTFCDGAKRPTVSTVARYYKNFVAEKQLSPHFLDRTVVTCVRRLFLNCNSPCRKILLEASGMTSSRRRSLSARREVASVAASPLCMAQQAPGVINSCRRRRSVSVSASTLDNDSPYVWEVRGYRELDVEDDGDGDDGARVPFTFVTPNVVLATGTTDSKNRLNVPGEDLDFVMHSLARVEDWLANKRTWDDLPLVVIGAGLTAADAIVAAMSAGVDVYHVFRRDPLDPRVIFNNLPASLYPEYHRVHALMTKRLVEPGYRGFSKCKVIGIRPSGHVLVECENGCGKVSLFA</sequence>
<dbReference type="EMBL" id="OA888963">
    <property type="protein sequence ID" value="CAD7284097.1"/>
    <property type="molecule type" value="Genomic_DNA"/>
</dbReference>
<dbReference type="PANTHER" id="PTHR15192:SF8">
    <property type="entry name" value="FAD_NAD(P)-BINDING DOMAIN-CONTAINING PROTEIN"/>
    <property type="match status" value="1"/>
</dbReference>
<name>A0A7R9C180_9CRUS</name>
<evidence type="ECO:0000259" key="1">
    <source>
        <dbReference type="Pfam" id="PF07992"/>
    </source>
</evidence>
<dbReference type="InterPro" id="IPR023753">
    <property type="entry name" value="FAD/NAD-binding_dom"/>
</dbReference>
<dbReference type="Pfam" id="PF07992">
    <property type="entry name" value="Pyr_redox_2"/>
    <property type="match status" value="1"/>
</dbReference>
<dbReference type="SUPFAM" id="SSF51905">
    <property type="entry name" value="FAD/NAD(P)-binding domain"/>
    <property type="match status" value="1"/>
</dbReference>
<dbReference type="InterPro" id="IPR029731">
    <property type="entry name" value="OSGIN1/2"/>
</dbReference>
<protein>
    <recommendedName>
        <fullName evidence="1">FAD/NAD(P)-binding domain-containing protein</fullName>
    </recommendedName>
</protein>
<gene>
    <name evidence="2" type="ORF">NMOB1V02_LOCUS11705</name>
</gene>
<proteinExistence type="predicted"/>
<dbReference type="Proteomes" id="UP000678499">
    <property type="component" value="Unassembled WGS sequence"/>
</dbReference>
<dbReference type="InterPro" id="IPR036188">
    <property type="entry name" value="FAD/NAD-bd_sf"/>
</dbReference>
<evidence type="ECO:0000313" key="3">
    <source>
        <dbReference type="Proteomes" id="UP000678499"/>
    </source>
</evidence>
<dbReference type="Gene3D" id="3.50.50.60">
    <property type="entry name" value="FAD/NAD(P)-binding domain"/>
    <property type="match status" value="1"/>
</dbReference>
<feature type="domain" description="FAD/NAD(P)-binding" evidence="1">
    <location>
        <begin position="240"/>
        <end position="323"/>
    </location>
</feature>
<keyword evidence="3" id="KW-1185">Reference proteome</keyword>
<dbReference type="AlphaFoldDB" id="A0A7R9C180"/>
<dbReference type="OrthoDB" id="412005at2759"/>
<reference evidence="2" key="1">
    <citation type="submission" date="2020-11" db="EMBL/GenBank/DDBJ databases">
        <authorList>
            <person name="Tran Van P."/>
        </authorList>
    </citation>
    <scope>NUCLEOTIDE SEQUENCE</scope>
</reference>